<reference evidence="12 13" key="1">
    <citation type="submission" date="2018-06" db="EMBL/GenBank/DDBJ databases">
        <title>Genomic Encyclopedia of Type Strains, Phase III (KMG-III): the genomes of soil and plant-associated and newly described type strains.</title>
        <authorList>
            <person name="Whitman W."/>
        </authorList>
    </citation>
    <scope>NUCLEOTIDE SEQUENCE [LARGE SCALE GENOMIC DNA]</scope>
    <source>
        <strain evidence="12 13">CGMCC 1.8979</strain>
    </source>
</reference>
<dbReference type="Pfam" id="PF00155">
    <property type="entry name" value="Aminotran_1_2"/>
    <property type="match status" value="1"/>
</dbReference>
<comment type="subunit">
    <text evidence="4">Homodimer.</text>
</comment>
<dbReference type="PANTHER" id="PTHR46577">
    <property type="entry name" value="HTH-TYPE TRANSCRIPTIONAL REGULATORY PROTEIN GABR"/>
    <property type="match status" value="1"/>
</dbReference>
<dbReference type="InterPro" id="IPR051446">
    <property type="entry name" value="HTH_trans_reg/aminotransferase"/>
</dbReference>
<gene>
    <name evidence="12" type="ORF">B0I26_101426</name>
</gene>
<dbReference type="RefSeq" id="WP_111643816.1">
    <property type="nucleotide sequence ID" value="NZ_QLMH01000001.1"/>
</dbReference>
<evidence type="ECO:0000256" key="10">
    <source>
        <dbReference type="ARBA" id="ARBA00023163"/>
    </source>
</evidence>
<dbReference type="CDD" id="cd07377">
    <property type="entry name" value="WHTH_GntR"/>
    <property type="match status" value="1"/>
</dbReference>
<dbReference type="FunFam" id="3.40.640.10:FF:000053">
    <property type="entry name" value="Aminotransferase, class I"/>
    <property type="match status" value="1"/>
</dbReference>
<evidence type="ECO:0000256" key="1">
    <source>
        <dbReference type="ARBA" id="ARBA00001933"/>
    </source>
</evidence>
<dbReference type="SUPFAM" id="SSF53383">
    <property type="entry name" value="PLP-dependent transferases"/>
    <property type="match status" value="1"/>
</dbReference>
<evidence type="ECO:0000256" key="2">
    <source>
        <dbReference type="ARBA" id="ARBA00005384"/>
    </source>
</evidence>
<dbReference type="PANTHER" id="PTHR46577:SF1">
    <property type="entry name" value="HTH-TYPE TRANSCRIPTIONAL REGULATORY PROTEIN GABR"/>
    <property type="match status" value="1"/>
</dbReference>
<feature type="domain" description="HTH gntR-type" evidence="11">
    <location>
        <begin position="11"/>
        <end position="79"/>
    </location>
</feature>
<dbReference type="GO" id="GO:0003677">
    <property type="term" value="F:DNA binding"/>
    <property type="evidence" value="ECO:0007669"/>
    <property type="project" value="UniProtKB-KW"/>
</dbReference>
<evidence type="ECO:0000256" key="8">
    <source>
        <dbReference type="ARBA" id="ARBA00023015"/>
    </source>
</evidence>
<dbReference type="Gene3D" id="3.40.640.10">
    <property type="entry name" value="Type I PLP-dependent aspartate aminotransferase-like (Major domain)"/>
    <property type="match status" value="1"/>
</dbReference>
<evidence type="ECO:0000256" key="6">
    <source>
        <dbReference type="ARBA" id="ARBA00022679"/>
    </source>
</evidence>
<dbReference type="Pfam" id="PF00392">
    <property type="entry name" value="GntR"/>
    <property type="match status" value="1"/>
</dbReference>
<evidence type="ECO:0000313" key="13">
    <source>
        <dbReference type="Proteomes" id="UP000248555"/>
    </source>
</evidence>
<sequence length="493" mass="55883">MNIHLKRHSNLPIHEQICQYFIDRIASKMMKDGEKLPSVRQLSKELGVSLVTVQKAYQQLQQRGYVESFQGKGIFVKSTHLKEDIEDTHTNWHMVIPDYVPRAQSLSISQPLRNIRYHLGTACINGNLLHTEWIKKVTMQVIEENPHMLGHYSSANGDMEFRKAVSDYLRTKQLSVAPEHILAVSGAQQGIELVAKTFIGPNDVVFMEAPTYPGSIDIFKSRGAQIIPIPVEHDGIDTKTLIKLCERYHPKLLYINPTFQNPTGTTLSVKKRKELVDIAESYHFLIIEDDPWSELYFKEKPPAPIKSFDTSGHVIYLKGFSKFLSPACRIGALVTTEGPLLEKLIAAKSISDLGSPLLTQKIIAGLLQSKKLNNVLQNLRTDLKNRAKQCIQLLHQHSSLLTFRAPNGGNTIWVKLPQHVHAELLLEYCHMKQLSFLPGNSCFPTHVPNQYIRLSFAGVSQEELKQAIEVLCHTINSLYTTHNHYPIENYPSF</sequence>
<dbReference type="EMBL" id="QLMH01000001">
    <property type="protein sequence ID" value="RAK23465.1"/>
    <property type="molecule type" value="Genomic_DNA"/>
</dbReference>
<accession>A0A327YUQ8</accession>
<dbReference type="InterPro" id="IPR004839">
    <property type="entry name" value="Aminotransferase_I/II_large"/>
</dbReference>
<keyword evidence="5" id="KW-0032">Aminotransferase</keyword>
<evidence type="ECO:0000256" key="4">
    <source>
        <dbReference type="ARBA" id="ARBA00011738"/>
    </source>
</evidence>
<comment type="similarity">
    <text evidence="3">Belongs to the class-I pyridoxal-phosphate-dependent aminotransferase family.</text>
</comment>
<dbReference type="InterPro" id="IPR036388">
    <property type="entry name" value="WH-like_DNA-bd_sf"/>
</dbReference>
<evidence type="ECO:0000259" key="11">
    <source>
        <dbReference type="PROSITE" id="PS50949"/>
    </source>
</evidence>
<dbReference type="SMART" id="SM00345">
    <property type="entry name" value="HTH_GNTR"/>
    <property type="match status" value="1"/>
</dbReference>
<dbReference type="InterPro" id="IPR036390">
    <property type="entry name" value="WH_DNA-bd_sf"/>
</dbReference>
<evidence type="ECO:0000313" key="12">
    <source>
        <dbReference type="EMBL" id="RAK23465.1"/>
    </source>
</evidence>
<dbReference type="PRINTS" id="PR00035">
    <property type="entry name" value="HTHGNTR"/>
</dbReference>
<dbReference type="InterPro" id="IPR000524">
    <property type="entry name" value="Tscrpt_reg_HTH_GntR"/>
</dbReference>
<evidence type="ECO:0000256" key="9">
    <source>
        <dbReference type="ARBA" id="ARBA00023125"/>
    </source>
</evidence>
<dbReference type="InterPro" id="IPR015422">
    <property type="entry name" value="PyrdxlP-dep_Trfase_small"/>
</dbReference>
<evidence type="ECO:0000256" key="3">
    <source>
        <dbReference type="ARBA" id="ARBA00007441"/>
    </source>
</evidence>
<keyword evidence="10" id="KW-0804">Transcription</keyword>
<keyword evidence="13" id="KW-1185">Reference proteome</keyword>
<dbReference type="GO" id="GO:0008483">
    <property type="term" value="F:transaminase activity"/>
    <property type="evidence" value="ECO:0007669"/>
    <property type="project" value="UniProtKB-KW"/>
</dbReference>
<organism evidence="12 13">
    <name type="scientific">Paranoxybacillus vitaminiphilus</name>
    <dbReference type="NCBI Taxonomy" id="581036"/>
    <lineage>
        <taxon>Bacteria</taxon>
        <taxon>Bacillati</taxon>
        <taxon>Bacillota</taxon>
        <taxon>Bacilli</taxon>
        <taxon>Bacillales</taxon>
        <taxon>Anoxybacillaceae</taxon>
        <taxon>Paranoxybacillus</taxon>
    </lineage>
</organism>
<name>A0A327YUQ8_9BACL</name>
<dbReference type="PROSITE" id="PS50949">
    <property type="entry name" value="HTH_GNTR"/>
    <property type="match status" value="1"/>
</dbReference>
<dbReference type="InterPro" id="IPR015421">
    <property type="entry name" value="PyrdxlP-dep_Trfase_major"/>
</dbReference>
<dbReference type="AlphaFoldDB" id="A0A327YUQ8"/>
<keyword evidence="7" id="KW-0663">Pyridoxal phosphate</keyword>
<dbReference type="OrthoDB" id="9802328at2"/>
<dbReference type="Gene3D" id="3.90.1150.10">
    <property type="entry name" value="Aspartate Aminotransferase, domain 1"/>
    <property type="match status" value="1"/>
</dbReference>
<keyword evidence="6" id="KW-0808">Transferase</keyword>
<dbReference type="SUPFAM" id="SSF46785">
    <property type="entry name" value="Winged helix' DNA-binding domain"/>
    <property type="match status" value="1"/>
</dbReference>
<comment type="caution">
    <text evidence="12">The sequence shown here is derived from an EMBL/GenBank/DDBJ whole genome shotgun (WGS) entry which is preliminary data.</text>
</comment>
<dbReference type="Proteomes" id="UP000248555">
    <property type="component" value="Unassembled WGS sequence"/>
</dbReference>
<evidence type="ECO:0000256" key="7">
    <source>
        <dbReference type="ARBA" id="ARBA00022898"/>
    </source>
</evidence>
<keyword evidence="8" id="KW-0805">Transcription regulation</keyword>
<comment type="similarity">
    <text evidence="2">In the C-terminal section; belongs to the class-I pyridoxal-phosphate-dependent aminotransferase family.</text>
</comment>
<dbReference type="GO" id="GO:0003700">
    <property type="term" value="F:DNA-binding transcription factor activity"/>
    <property type="evidence" value="ECO:0007669"/>
    <property type="project" value="InterPro"/>
</dbReference>
<dbReference type="CDD" id="cd00609">
    <property type="entry name" value="AAT_like"/>
    <property type="match status" value="1"/>
</dbReference>
<dbReference type="GO" id="GO:0030170">
    <property type="term" value="F:pyridoxal phosphate binding"/>
    <property type="evidence" value="ECO:0007669"/>
    <property type="project" value="InterPro"/>
</dbReference>
<proteinExistence type="inferred from homology"/>
<dbReference type="Gene3D" id="1.10.10.10">
    <property type="entry name" value="Winged helix-like DNA-binding domain superfamily/Winged helix DNA-binding domain"/>
    <property type="match status" value="1"/>
</dbReference>
<comment type="cofactor">
    <cofactor evidence="1">
        <name>pyridoxal 5'-phosphate</name>
        <dbReference type="ChEBI" id="CHEBI:597326"/>
    </cofactor>
</comment>
<dbReference type="InterPro" id="IPR015424">
    <property type="entry name" value="PyrdxlP-dep_Trfase"/>
</dbReference>
<evidence type="ECO:0000256" key="5">
    <source>
        <dbReference type="ARBA" id="ARBA00022576"/>
    </source>
</evidence>
<keyword evidence="9 12" id="KW-0238">DNA-binding</keyword>
<protein>
    <submittedName>
        <fullName evidence="12">DNA-binding transcriptional MocR family regulator</fullName>
    </submittedName>
</protein>